<dbReference type="AlphaFoldDB" id="A0A6G4W4X1"/>
<accession>A0A6G4W4X1</accession>
<reference evidence="2 3" key="1">
    <citation type="submission" date="2020-02" db="EMBL/GenBank/DDBJ databases">
        <title>Genome sequence of strain CCNWXJ40-4.</title>
        <authorList>
            <person name="Gao J."/>
            <person name="Sun J."/>
        </authorList>
    </citation>
    <scope>NUCLEOTIDE SEQUENCE [LARGE SCALE GENOMIC DNA]</scope>
    <source>
        <strain evidence="2 3">CCNWXJ 40-4</strain>
    </source>
</reference>
<protein>
    <submittedName>
        <fullName evidence="2">Uncharacterized protein</fullName>
    </submittedName>
</protein>
<sequence length="103" mass="11029">MAHKSLLRWMKALVVATAMTVASPASAQYQHCVDHGELVATLTEKFQEKQIAFGLIGRMAIMEVYVGAAGSWTVIVTDTRGRSCIVAAGDNWESTATLSGQDA</sequence>
<keyword evidence="1" id="KW-0732">Signal</keyword>
<proteinExistence type="predicted"/>
<keyword evidence="3" id="KW-1185">Reference proteome</keyword>
<evidence type="ECO:0000313" key="3">
    <source>
        <dbReference type="Proteomes" id="UP001642900"/>
    </source>
</evidence>
<dbReference type="Proteomes" id="UP001642900">
    <property type="component" value="Unassembled WGS sequence"/>
</dbReference>
<gene>
    <name evidence="2" type="ORF">G6N73_00355</name>
</gene>
<dbReference type="EMBL" id="JAAKZF010000001">
    <property type="protein sequence ID" value="NGO49639.1"/>
    <property type="molecule type" value="Genomic_DNA"/>
</dbReference>
<feature type="chain" id="PRO_5026177717" evidence="1">
    <location>
        <begin position="28"/>
        <end position="103"/>
    </location>
</feature>
<evidence type="ECO:0000256" key="1">
    <source>
        <dbReference type="SAM" id="SignalP"/>
    </source>
</evidence>
<dbReference type="RefSeq" id="WP_165021602.1">
    <property type="nucleotide sequence ID" value="NZ_JAAKZF010000001.1"/>
</dbReference>
<name>A0A6G4W4X1_9HYPH</name>
<organism evidence="2 3">
    <name type="scientific">Allomesorhizobium camelthorni</name>
    <dbReference type="NCBI Taxonomy" id="475069"/>
    <lineage>
        <taxon>Bacteria</taxon>
        <taxon>Pseudomonadati</taxon>
        <taxon>Pseudomonadota</taxon>
        <taxon>Alphaproteobacteria</taxon>
        <taxon>Hyphomicrobiales</taxon>
        <taxon>Phyllobacteriaceae</taxon>
        <taxon>Allomesorhizobium</taxon>
    </lineage>
</organism>
<comment type="caution">
    <text evidence="2">The sequence shown here is derived from an EMBL/GenBank/DDBJ whole genome shotgun (WGS) entry which is preliminary data.</text>
</comment>
<evidence type="ECO:0000313" key="2">
    <source>
        <dbReference type="EMBL" id="NGO49639.1"/>
    </source>
</evidence>
<feature type="signal peptide" evidence="1">
    <location>
        <begin position="1"/>
        <end position="27"/>
    </location>
</feature>